<reference evidence="2" key="1">
    <citation type="submission" date="2019-01" db="EMBL/GenBank/DDBJ databases">
        <title>Cytophagaceae bacterium strain CAR-16.</title>
        <authorList>
            <person name="Chen W.-M."/>
        </authorList>
    </citation>
    <scope>NUCLEOTIDE SEQUENCE [LARGE SCALE GENOMIC DNA]</scope>
    <source>
        <strain evidence="2">LLJ-11</strain>
    </source>
</reference>
<comment type="caution">
    <text evidence="1">The sequence shown here is derived from an EMBL/GenBank/DDBJ whole genome shotgun (WGS) entry which is preliminary data.</text>
</comment>
<dbReference type="AlphaFoldDB" id="A0A4Q1K0B5"/>
<accession>A0A4Q1K0B5</accession>
<dbReference type="EMBL" id="SBKO01000005">
    <property type="protein sequence ID" value="RXR17252.1"/>
    <property type="molecule type" value="Genomic_DNA"/>
</dbReference>
<name>A0A4Q1K0B5_9FLAO</name>
<sequence>MIINPKIGIDQLVFGMKQNDVVALYGKPSKQFKDEDDNIIYLYNEKKLRLTFYEDEDLRLGYIISSNPELTLFNEEIIGKQIAKVEALLKAKNFKALEIESFDSVDNYFNESNWMIFQVEYDEIIRFELGAVFNDKEDEFDWKFKGK</sequence>
<protein>
    <submittedName>
        <fullName evidence="1">Uncharacterized protein</fullName>
    </submittedName>
</protein>
<evidence type="ECO:0000313" key="1">
    <source>
        <dbReference type="EMBL" id="RXR17252.1"/>
    </source>
</evidence>
<gene>
    <name evidence="1" type="ORF">EQG63_10695</name>
</gene>
<evidence type="ECO:0000313" key="2">
    <source>
        <dbReference type="Proteomes" id="UP000290283"/>
    </source>
</evidence>
<dbReference type="RefSeq" id="WP_129436370.1">
    <property type="nucleotide sequence ID" value="NZ_SBKO01000005.1"/>
</dbReference>
<keyword evidence="2" id="KW-1185">Reference proteome</keyword>
<organism evidence="1 2">
    <name type="scientific">Flavobacterium amnicola</name>
    <dbReference type="NCBI Taxonomy" id="2506422"/>
    <lineage>
        <taxon>Bacteria</taxon>
        <taxon>Pseudomonadati</taxon>
        <taxon>Bacteroidota</taxon>
        <taxon>Flavobacteriia</taxon>
        <taxon>Flavobacteriales</taxon>
        <taxon>Flavobacteriaceae</taxon>
        <taxon>Flavobacterium</taxon>
    </lineage>
</organism>
<proteinExistence type="predicted"/>
<dbReference type="Proteomes" id="UP000290283">
    <property type="component" value="Unassembled WGS sequence"/>
</dbReference>
<dbReference type="OrthoDB" id="5701146at2"/>